<dbReference type="InterPro" id="IPR036322">
    <property type="entry name" value="WD40_repeat_dom_sf"/>
</dbReference>
<accession>A0AAW0AQN7</accession>
<feature type="non-terminal residue" evidence="1">
    <location>
        <position position="111"/>
    </location>
</feature>
<proteinExistence type="predicted"/>
<dbReference type="EMBL" id="JAWWNJ010000053">
    <property type="protein sequence ID" value="KAK7015672.1"/>
    <property type="molecule type" value="Genomic_DNA"/>
</dbReference>
<dbReference type="AlphaFoldDB" id="A0AAW0AQN7"/>
<sequence length="111" mass="12544">GSDGTRLWNLDTLSQHPRPATKGSRGWTTAMLWIRRADDPAETLFYGTEKGYLVCWKQATPSVSFFVLCPLFLLANLTMPGEIRVWRFVSHSEVTGLCFDPASNRLVVINR</sequence>
<evidence type="ECO:0000313" key="1">
    <source>
        <dbReference type="EMBL" id="KAK7015672.1"/>
    </source>
</evidence>
<protein>
    <submittedName>
        <fullName evidence="1">Uncharacterized protein</fullName>
    </submittedName>
</protein>
<name>A0AAW0AQN7_9AGAR</name>
<feature type="non-terminal residue" evidence="1">
    <location>
        <position position="1"/>
    </location>
</feature>
<gene>
    <name evidence="1" type="ORF">R3P38DRAFT_2465216</name>
</gene>
<comment type="caution">
    <text evidence="1">The sequence shown here is derived from an EMBL/GenBank/DDBJ whole genome shotgun (WGS) entry which is preliminary data.</text>
</comment>
<organism evidence="1 2">
    <name type="scientific">Favolaschia claudopus</name>
    <dbReference type="NCBI Taxonomy" id="2862362"/>
    <lineage>
        <taxon>Eukaryota</taxon>
        <taxon>Fungi</taxon>
        <taxon>Dikarya</taxon>
        <taxon>Basidiomycota</taxon>
        <taxon>Agaricomycotina</taxon>
        <taxon>Agaricomycetes</taxon>
        <taxon>Agaricomycetidae</taxon>
        <taxon>Agaricales</taxon>
        <taxon>Marasmiineae</taxon>
        <taxon>Mycenaceae</taxon>
        <taxon>Favolaschia</taxon>
    </lineage>
</organism>
<reference evidence="1 2" key="1">
    <citation type="journal article" date="2024" name="J Genomics">
        <title>Draft genome sequencing and assembly of Favolaschia claudopus CIRM-BRFM 2984 isolated from oak limbs.</title>
        <authorList>
            <person name="Navarro D."/>
            <person name="Drula E."/>
            <person name="Chaduli D."/>
            <person name="Cazenave R."/>
            <person name="Ahrendt S."/>
            <person name="Wang J."/>
            <person name="Lipzen A."/>
            <person name="Daum C."/>
            <person name="Barry K."/>
            <person name="Grigoriev I.V."/>
            <person name="Favel A."/>
            <person name="Rosso M.N."/>
            <person name="Martin F."/>
        </authorList>
    </citation>
    <scope>NUCLEOTIDE SEQUENCE [LARGE SCALE GENOMIC DNA]</scope>
    <source>
        <strain evidence="1 2">CIRM-BRFM 2984</strain>
    </source>
</reference>
<dbReference type="Proteomes" id="UP001362999">
    <property type="component" value="Unassembled WGS sequence"/>
</dbReference>
<evidence type="ECO:0000313" key="2">
    <source>
        <dbReference type="Proteomes" id="UP001362999"/>
    </source>
</evidence>
<dbReference type="SUPFAM" id="SSF50978">
    <property type="entry name" value="WD40 repeat-like"/>
    <property type="match status" value="1"/>
</dbReference>
<keyword evidence="2" id="KW-1185">Reference proteome</keyword>